<feature type="transmembrane region" description="Helical" evidence="6">
    <location>
        <begin position="403"/>
        <end position="429"/>
    </location>
</feature>
<dbReference type="AlphaFoldDB" id="A0A7G1HV25"/>
<proteinExistence type="predicted"/>
<reference evidence="9" key="1">
    <citation type="submission" date="2020-07" db="EMBL/GenBank/DDBJ databases">
        <title>Complete genome sequencing of Coprobacter sp. strain 2CBH44.</title>
        <authorList>
            <person name="Sakamoto M."/>
            <person name="Murakami T."/>
            <person name="Mori H."/>
        </authorList>
    </citation>
    <scope>NUCLEOTIDE SEQUENCE [LARGE SCALE GENOMIC DNA]</scope>
    <source>
        <strain evidence="9">2CBH44</strain>
    </source>
</reference>
<feature type="transmembrane region" description="Helical" evidence="6">
    <location>
        <begin position="133"/>
        <end position="150"/>
    </location>
</feature>
<evidence type="ECO:0000256" key="5">
    <source>
        <dbReference type="SAM" id="MobiDB-lite"/>
    </source>
</evidence>
<evidence type="ECO:0000313" key="9">
    <source>
        <dbReference type="Proteomes" id="UP000594042"/>
    </source>
</evidence>
<keyword evidence="9" id="KW-1185">Reference proteome</keyword>
<keyword evidence="4 6" id="KW-0472">Membrane</keyword>
<feature type="compositionally biased region" description="Basic and acidic residues" evidence="5">
    <location>
        <begin position="451"/>
        <end position="465"/>
    </location>
</feature>
<evidence type="ECO:0000259" key="7">
    <source>
        <dbReference type="Pfam" id="PF07291"/>
    </source>
</evidence>
<dbReference type="Proteomes" id="UP000594042">
    <property type="component" value="Chromosome"/>
</dbReference>
<comment type="subcellular location">
    <subcellularLocation>
        <location evidence="1">Membrane</location>
        <topology evidence="1">Multi-pass membrane protein</topology>
    </subcellularLocation>
</comment>
<dbReference type="KEGG" id="copr:Cop2CBH44_09750"/>
<dbReference type="GO" id="GO:0016020">
    <property type="term" value="C:membrane"/>
    <property type="evidence" value="ECO:0007669"/>
    <property type="project" value="UniProtKB-SubCell"/>
</dbReference>
<organism evidence="8 9">
    <name type="scientific">Coprobacter secundus subsp. similis</name>
    <dbReference type="NCBI Taxonomy" id="2751153"/>
    <lineage>
        <taxon>Bacteria</taxon>
        <taxon>Pseudomonadati</taxon>
        <taxon>Bacteroidota</taxon>
        <taxon>Bacteroidia</taxon>
        <taxon>Bacteroidales</taxon>
        <taxon>Barnesiellaceae</taxon>
        <taxon>Coprobacter</taxon>
    </lineage>
</organism>
<feature type="region of interest" description="Disordered" evidence="5">
    <location>
        <begin position="445"/>
        <end position="465"/>
    </location>
</feature>
<dbReference type="InterPro" id="IPR009908">
    <property type="entry name" value="Methylamine_util_MauE"/>
</dbReference>
<accession>A0A7G1HV25</accession>
<evidence type="ECO:0000256" key="6">
    <source>
        <dbReference type="SAM" id="Phobius"/>
    </source>
</evidence>
<sequence>MENKNTVESIENKWWIRLLIILSRWVVGATFIFSGFVKAIDPMGSVYKFNDYFVAFGLEFLIPLSLIFAVLLAAFEFMIGVNMFLGSYRRLTSCLVLFTMIFMTPLTLYLAIANPVSDCGCFGDALILTNWQTFFKNVLLLAITIFLFIFNNRIRGIYNRPVQWITVLYSLIFVFAISWIGYNYQPILDFRPYKSGLNLAKAMGTESSDTGSSGEYLFIYEKDGRQQEFTLDNYPVDDTTWTFVDRVEKKTPVIQEDEFIKDFMIISPDLGDVTDEILTNKNYQFLLLSSDIAKADDSEIDRINEIYDYALVHGYNFYCVTASSQEDIARWQDDTGAEYPFYYMDETAIKTIMRANPSMMLLKDGIIYWKRSASSLPDESVLTASLEKLSLGQIRIYNADRRIMFLALIYLVPMLILLLTEKTVAAIIVNIKNLRMKRRQEKALRSKGRKINIEKETTKNDNKEL</sequence>
<keyword evidence="3 6" id="KW-1133">Transmembrane helix</keyword>
<evidence type="ECO:0000256" key="4">
    <source>
        <dbReference type="ARBA" id="ARBA00023136"/>
    </source>
</evidence>
<evidence type="ECO:0000256" key="1">
    <source>
        <dbReference type="ARBA" id="ARBA00004141"/>
    </source>
</evidence>
<gene>
    <name evidence="8" type="ORF">Cop2CBH44_09750</name>
</gene>
<keyword evidence="2 6" id="KW-0812">Transmembrane</keyword>
<feature type="transmembrane region" description="Helical" evidence="6">
    <location>
        <begin position="162"/>
        <end position="182"/>
    </location>
</feature>
<dbReference type="NCBIfam" id="NF045576">
    <property type="entry name" value="BT_3928_fam"/>
    <property type="match status" value="1"/>
</dbReference>
<feature type="transmembrane region" description="Helical" evidence="6">
    <location>
        <begin position="21"/>
        <end position="40"/>
    </location>
</feature>
<feature type="transmembrane region" description="Helical" evidence="6">
    <location>
        <begin position="52"/>
        <end position="79"/>
    </location>
</feature>
<evidence type="ECO:0000313" key="8">
    <source>
        <dbReference type="EMBL" id="BCI62622.1"/>
    </source>
</evidence>
<evidence type="ECO:0000256" key="2">
    <source>
        <dbReference type="ARBA" id="ARBA00022692"/>
    </source>
</evidence>
<dbReference type="GO" id="GO:0030416">
    <property type="term" value="P:methylamine metabolic process"/>
    <property type="evidence" value="ECO:0007669"/>
    <property type="project" value="InterPro"/>
</dbReference>
<dbReference type="Pfam" id="PF07291">
    <property type="entry name" value="MauE"/>
    <property type="match status" value="1"/>
</dbReference>
<dbReference type="EMBL" id="AP023322">
    <property type="protein sequence ID" value="BCI62622.1"/>
    <property type="molecule type" value="Genomic_DNA"/>
</dbReference>
<feature type="domain" description="Methylamine utilisation protein MauE" evidence="7">
    <location>
        <begin position="18"/>
        <end position="148"/>
    </location>
</feature>
<protein>
    <recommendedName>
        <fullName evidence="7">Methylamine utilisation protein MauE domain-containing protein</fullName>
    </recommendedName>
</protein>
<feature type="transmembrane region" description="Helical" evidence="6">
    <location>
        <begin position="91"/>
        <end position="113"/>
    </location>
</feature>
<evidence type="ECO:0000256" key="3">
    <source>
        <dbReference type="ARBA" id="ARBA00022989"/>
    </source>
</evidence>
<name>A0A7G1HV25_9BACT</name>
<dbReference type="RefSeq" id="WP_200755657.1">
    <property type="nucleotide sequence ID" value="NZ_AP023322.1"/>
</dbReference>